<reference evidence="5 6" key="1">
    <citation type="journal article" date="2018" name="Gigascience">
        <title>Genomes of trombidid mites reveal novel predicted allergens and laterally-transferred genes associated with secondary metabolism.</title>
        <authorList>
            <person name="Dong X."/>
            <person name="Chaisiri K."/>
            <person name="Xia D."/>
            <person name="Armstrong S.D."/>
            <person name="Fang Y."/>
            <person name="Donnelly M.J."/>
            <person name="Kadowaki T."/>
            <person name="McGarry J.W."/>
            <person name="Darby A.C."/>
            <person name="Makepeace B.L."/>
        </authorList>
    </citation>
    <scope>NUCLEOTIDE SEQUENCE [LARGE SCALE GENOMIC DNA]</scope>
    <source>
        <strain evidence="5">UoL-UT</strain>
    </source>
</reference>
<dbReference type="SMART" id="SM00558">
    <property type="entry name" value="JmjC"/>
    <property type="match status" value="1"/>
</dbReference>
<dbReference type="SUPFAM" id="SSF51197">
    <property type="entry name" value="Clavaminate synthase-like"/>
    <property type="match status" value="1"/>
</dbReference>
<name>A0A443S3F0_9ACAR</name>
<sequence>MTFDEYLDYFVESSSKNNRLTCDVRKCLYLKNWHFVQQFPGYEAYKVPIYFESDYLNEYWHQKDDDYKFVYLGPKGSWFVSPHFYNRLTPLHTDVYSSYSWSANIAGRKKWLFIKPEDAVKVKKRYKQVPNDVRSLSSELDIEIIEVIQNSGEIIFVPSNWMHQVFNLEDTLSINHNWFNACNLYLIWNELRVAFRDTQLELRDICDLCDTFTYNQECEKLLKANYGMDYSQFIDILNVVVKRIVNNSTDDYNCEFRLHHEVQVITSLLQDNEFLKELQLIPELESKVNDLKCALALVKKEEMSNC</sequence>
<dbReference type="STRING" id="299467.A0A443S3F0"/>
<dbReference type="Pfam" id="PF02373">
    <property type="entry name" value="JmjC"/>
    <property type="match status" value="1"/>
</dbReference>
<proteinExistence type="inferred from homology"/>
<dbReference type="Proteomes" id="UP000288716">
    <property type="component" value="Unassembled WGS sequence"/>
</dbReference>
<comment type="caution">
    <text evidence="5">The sequence shown here is derived from an EMBL/GenBank/DDBJ whole genome shotgun (WGS) entry which is preliminary data.</text>
</comment>
<accession>A0A443S3F0</accession>
<evidence type="ECO:0000313" key="6">
    <source>
        <dbReference type="Proteomes" id="UP000288716"/>
    </source>
</evidence>
<dbReference type="GO" id="GO:0005634">
    <property type="term" value="C:nucleus"/>
    <property type="evidence" value="ECO:0007669"/>
    <property type="project" value="TreeGrafter"/>
</dbReference>
<keyword evidence="6" id="KW-1185">Reference proteome</keyword>
<evidence type="ECO:0000313" key="5">
    <source>
        <dbReference type="EMBL" id="RWS22013.1"/>
    </source>
</evidence>
<comment type="catalytic activity">
    <reaction evidence="2">
        <text>L-lysyl-[protein] + 2-oxoglutarate + O2 = 4-hydroxy-L-lysyl-[protein] + succinate + CO2</text>
        <dbReference type="Rhea" id="RHEA:57156"/>
        <dbReference type="Rhea" id="RHEA-COMP:9752"/>
        <dbReference type="Rhea" id="RHEA-COMP:15084"/>
        <dbReference type="ChEBI" id="CHEBI:15379"/>
        <dbReference type="ChEBI" id="CHEBI:16526"/>
        <dbReference type="ChEBI" id="CHEBI:16810"/>
        <dbReference type="ChEBI" id="CHEBI:29969"/>
        <dbReference type="ChEBI" id="CHEBI:30031"/>
        <dbReference type="ChEBI" id="CHEBI:141495"/>
    </reaction>
</comment>
<evidence type="ECO:0000256" key="1">
    <source>
        <dbReference type="ARBA" id="ARBA00038068"/>
    </source>
</evidence>
<dbReference type="GO" id="GO:0016706">
    <property type="term" value="F:2-oxoglutarate-dependent dioxygenase activity"/>
    <property type="evidence" value="ECO:0007669"/>
    <property type="project" value="TreeGrafter"/>
</dbReference>
<comment type="similarity">
    <text evidence="1">Belongs to the JMJD6 family.</text>
</comment>
<dbReference type="EMBL" id="NCKV01010072">
    <property type="protein sequence ID" value="RWS22013.1"/>
    <property type="molecule type" value="Genomic_DNA"/>
</dbReference>
<dbReference type="PANTHER" id="PTHR12480">
    <property type="entry name" value="ARGININE DEMETHYLASE AND LYSYL-HYDROXYLASE JMJD"/>
    <property type="match status" value="1"/>
</dbReference>
<protein>
    <recommendedName>
        <fullName evidence="3">Jumonji domain-containing protein 4</fullName>
    </recommendedName>
</protein>
<dbReference type="InterPro" id="IPR003347">
    <property type="entry name" value="JmjC_dom"/>
</dbReference>
<dbReference type="VEuPathDB" id="VectorBase:LDEU010027"/>
<dbReference type="InterPro" id="IPR050910">
    <property type="entry name" value="JMJD6_ArgDemeth/LysHydrox"/>
</dbReference>
<organism evidence="5 6">
    <name type="scientific">Leptotrombidium deliense</name>
    <dbReference type="NCBI Taxonomy" id="299467"/>
    <lineage>
        <taxon>Eukaryota</taxon>
        <taxon>Metazoa</taxon>
        <taxon>Ecdysozoa</taxon>
        <taxon>Arthropoda</taxon>
        <taxon>Chelicerata</taxon>
        <taxon>Arachnida</taxon>
        <taxon>Acari</taxon>
        <taxon>Acariformes</taxon>
        <taxon>Trombidiformes</taxon>
        <taxon>Prostigmata</taxon>
        <taxon>Anystina</taxon>
        <taxon>Parasitengona</taxon>
        <taxon>Trombiculoidea</taxon>
        <taxon>Trombiculidae</taxon>
        <taxon>Leptotrombidium</taxon>
    </lineage>
</organism>
<dbReference type="GO" id="GO:0043565">
    <property type="term" value="F:sequence-specific DNA binding"/>
    <property type="evidence" value="ECO:0007669"/>
    <property type="project" value="TreeGrafter"/>
</dbReference>
<dbReference type="AlphaFoldDB" id="A0A443S3F0"/>
<dbReference type="GO" id="GO:0005737">
    <property type="term" value="C:cytoplasm"/>
    <property type="evidence" value="ECO:0007669"/>
    <property type="project" value="TreeGrafter"/>
</dbReference>
<dbReference type="PANTHER" id="PTHR12480:SF6">
    <property type="entry name" value="2-OXOGLUTARATE AND IRON-DEPENDENT OXYGENASE JMJD4"/>
    <property type="match status" value="1"/>
</dbReference>
<dbReference type="GO" id="GO:0045905">
    <property type="term" value="P:positive regulation of translational termination"/>
    <property type="evidence" value="ECO:0007669"/>
    <property type="project" value="TreeGrafter"/>
</dbReference>
<evidence type="ECO:0000256" key="2">
    <source>
        <dbReference type="ARBA" id="ARBA00047762"/>
    </source>
</evidence>
<dbReference type="OrthoDB" id="203487at2759"/>
<evidence type="ECO:0000256" key="3">
    <source>
        <dbReference type="ARBA" id="ARBA00082904"/>
    </source>
</evidence>
<dbReference type="Gene3D" id="2.60.120.650">
    <property type="entry name" value="Cupin"/>
    <property type="match status" value="1"/>
</dbReference>
<gene>
    <name evidence="5" type="ORF">B4U80_03338</name>
</gene>
<dbReference type="PROSITE" id="PS51184">
    <property type="entry name" value="JMJC"/>
    <property type="match status" value="1"/>
</dbReference>
<feature type="domain" description="JmjC" evidence="4">
    <location>
        <begin position="36"/>
        <end position="195"/>
    </location>
</feature>
<evidence type="ECO:0000259" key="4">
    <source>
        <dbReference type="PROSITE" id="PS51184"/>
    </source>
</evidence>